<dbReference type="GO" id="GO:0005694">
    <property type="term" value="C:chromosome"/>
    <property type="evidence" value="ECO:0007669"/>
    <property type="project" value="TreeGrafter"/>
</dbReference>
<evidence type="ECO:0000259" key="15">
    <source>
        <dbReference type="PROSITE" id="PS50290"/>
    </source>
</evidence>
<feature type="region of interest" description="Disordered" evidence="14">
    <location>
        <begin position="905"/>
        <end position="934"/>
    </location>
</feature>
<feature type="domain" description="FAT" evidence="16">
    <location>
        <begin position="960"/>
        <end position="1595"/>
    </location>
</feature>
<dbReference type="InterPro" id="IPR000403">
    <property type="entry name" value="PI3/4_kinase_cat_dom"/>
</dbReference>
<dbReference type="InterPro" id="IPR003152">
    <property type="entry name" value="FATC_dom"/>
</dbReference>
<feature type="domain" description="PI3K/PI4K catalytic" evidence="15">
    <location>
        <begin position="1705"/>
        <end position="2014"/>
    </location>
</feature>
<dbReference type="PROSITE" id="PS50290">
    <property type="entry name" value="PI3_4_KINASE_3"/>
    <property type="match status" value="1"/>
</dbReference>
<dbReference type="PROSITE" id="PS51190">
    <property type="entry name" value="FATC"/>
    <property type="match status" value="1"/>
</dbReference>
<protein>
    <recommendedName>
        <fullName evidence="3">non-specific serine/threonine protein kinase</fullName>
        <ecNumber evidence="3">2.7.11.1</ecNumber>
    </recommendedName>
</protein>
<evidence type="ECO:0000256" key="5">
    <source>
        <dbReference type="ARBA" id="ARBA00022679"/>
    </source>
</evidence>
<dbReference type="GO" id="GO:0006281">
    <property type="term" value="P:DNA repair"/>
    <property type="evidence" value="ECO:0007669"/>
    <property type="project" value="UniProtKB-KW"/>
</dbReference>
<comment type="subcellular location">
    <subcellularLocation>
        <location evidence="1">Nucleus</location>
    </subcellularLocation>
</comment>
<dbReference type="GO" id="GO:0004674">
    <property type="term" value="F:protein serine/threonine kinase activity"/>
    <property type="evidence" value="ECO:0007669"/>
    <property type="project" value="UniProtKB-KW"/>
</dbReference>
<dbReference type="EMBL" id="JANBPY010000951">
    <property type="protein sequence ID" value="KAJ1962525.1"/>
    <property type="molecule type" value="Genomic_DNA"/>
</dbReference>
<dbReference type="InterPro" id="IPR036940">
    <property type="entry name" value="PI3/4_kinase_cat_sf"/>
</dbReference>
<evidence type="ECO:0000256" key="3">
    <source>
        <dbReference type="ARBA" id="ARBA00012513"/>
    </source>
</evidence>
<evidence type="ECO:0000256" key="2">
    <source>
        <dbReference type="ARBA" id="ARBA00010769"/>
    </source>
</evidence>
<dbReference type="Pfam" id="PF02260">
    <property type="entry name" value="FATC"/>
    <property type="match status" value="1"/>
</dbReference>
<feature type="domain" description="FATC" evidence="17">
    <location>
        <begin position="2023"/>
        <end position="2055"/>
    </location>
</feature>
<evidence type="ECO:0000313" key="19">
    <source>
        <dbReference type="Proteomes" id="UP001150925"/>
    </source>
</evidence>
<evidence type="ECO:0000256" key="8">
    <source>
        <dbReference type="ARBA" id="ARBA00022777"/>
    </source>
</evidence>
<evidence type="ECO:0000256" key="14">
    <source>
        <dbReference type="SAM" id="MobiDB-lite"/>
    </source>
</evidence>
<proteinExistence type="inferred from homology"/>
<name>A0A9W8ANL2_9FUNG</name>
<comment type="catalytic activity">
    <reaction evidence="13">
        <text>L-seryl-[protein] + ATP = O-phospho-L-seryl-[protein] + ADP + H(+)</text>
        <dbReference type="Rhea" id="RHEA:17989"/>
        <dbReference type="Rhea" id="RHEA-COMP:9863"/>
        <dbReference type="Rhea" id="RHEA-COMP:11604"/>
        <dbReference type="ChEBI" id="CHEBI:15378"/>
        <dbReference type="ChEBI" id="CHEBI:29999"/>
        <dbReference type="ChEBI" id="CHEBI:30616"/>
        <dbReference type="ChEBI" id="CHEBI:83421"/>
        <dbReference type="ChEBI" id="CHEBI:456216"/>
        <dbReference type="EC" id="2.7.11.1"/>
    </reaction>
</comment>
<dbReference type="GO" id="GO:0000077">
    <property type="term" value="P:DNA damage checkpoint signaling"/>
    <property type="evidence" value="ECO:0007669"/>
    <property type="project" value="TreeGrafter"/>
</dbReference>
<accession>A0A9W8ANL2</accession>
<keyword evidence="6" id="KW-0547">Nucleotide-binding</keyword>
<keyword evidence="11" id="KW-0539">Nucleus</keyword>
<evidence type="ECO:0000256" key="11">
    <source>
        <dbReference type="ARBA" id="ARBA00023242"/>
    </source>
</evidence>
<dbReference type="InterPro" id="IPR012993">
    <property type="entry name" value="UME"/>
</dbReference>
<dbReference type="PANTHER" id="PTHR11139:SF125">
    <property type="entry name" value="SERINE_THREONINE-PROTEIN KINASE MEC1"/>
    <property type="match status" value="1"/>
</dbReference>
<evidence type="ECO:0000256" key="4">
    <source>
        <dbReference type="ARBA" id="ARBA00022527"/>
    </source>
</evidence>
<dbReference type="Pfam" id="PF02259">
    <property type="entry name" value="FAT"/>
    <property type="match status" value="1"/>
</dbReference>
<comment type="similarity">
    <text evidence="2">Belongs to the PI3/PI4-kinase family. ATM subfamily.</text>
</comment>
<keyword evidence="19" id="KW-1185">Reference proteome</keyword>
<dbReference type="SMART" id="SM01343">
    <property type="entry name" value="FATC"/>
    <property type="match status" value="1"/>
</dbReference>
<evidence type="ECO:0000256" key="12">
    <source>
        <dbReference type="ARBA" id="ARBA00047899"/>
    </source>
</evidence>
<evidence type="ECO:0000259" key="16">
    <source>
        <dbReference type="PROSITE" id="PS51189"/>
    </source>
</evidence>
<dbReference type="GO" id="GO:0005634">
    <property type="term" value="C:nucleus"/>
    <property type="evidence" value="ECO:0007669"/>
    <property type="project" value="UniProtKB-SubCell"/>
</dbReference>
<keyword evidence="7" id="KW-0227">DNA damage</keyword>
<evidence type="ECO:0000256" key="9">
    <source>
        <dbReference type="ARBA" id="ARBA00022840"/>
    </source>
</evidence>
<dbReference type="InterPro" id="IPR056802">
    <property type="entry name" value="ATR-like_M-HEAT"/>
</dbReference>
<dbReference type="Pfam" id="PF23593">
    <property type="entry name" value="HEAT_ATR"/>
    <property type="match status" value="1"/>
</dbReference>
<feature type="region of interest" description="Disordered" evidence="14">
    <location>
        <begin position="687"/>
        <end position="706"/>
    </location>
</feature>
<dbReference type="GO" id="GO:0005524">
    <property type="term" value="F:ATP binding"/>
    <property type="evidence" value="ECO:0007669"/>
    <property type="project" value="UniProtKB-KW"/>
</dbReference>
<dbReference type="InterPro" id="IPR011009">
    <property type="entry name" value="Kinase-like_dom_sf"/>
</dbReference>
<dbReference type="PROSITE" id="PS00916">
    <property type="entry name" value="PI3_4_KINASE_2"/>
    <property type="match status" value="1"/>
</dbReference>
<feature type="region of interest" description="Disordered" evidence="14">
    <location>
        <begin position="718"/>
        <end position="749"/>
    </location>
</feature>
<gene>
    <name evidence="18" type="ORF">IWQ62_003498</name>
</gene>
<evidence type="ECO:0000313" key="18">
    <source>
        <dbReference type="EMBL" id="KAJ1962525.1"/>
    </source>
</evidence>
<dbReference type="Pfam" id="PF08064">
    <property type="entry name" value="UME"/>
    <property type="match status" value="1"/>
</dbReference>
<dbReference type="Proteomes" id="UP001150925">
    <property type="component" value="Unassembled WGS sequence"/>
</dbReference>
<dbReference type="SMART" id="SM00802">
    <property type="entry name" value="UME"/>
    <property type="match status" value="1"/>
</dbReference>
<dbReference type="PROSITE" id="PS51189">
    <property type="entry name" value="FAT"/>
    <property type="match status" value="1"/>
</dbReference>
<dbReference type="PANTHER" id="PTHR11139">
    <property type="entry name" value="ATAXIA TELANGIECTASIA MUTATED ATM -RELATED"/>
    <property type="match status" value="1"/>
</dbReference>
<dbReference type="SUPFAM" id="SSF48371">
    <property type="entry name" value="ARM repeat"/>
    <property type="match status" value="1"/>
</dbReference>
<dbReference type="InterPro" id="IPR016024">
    <property type="entry name" value="ARM-type_fold"/>
</dbReference>
<dbReference type="Pfam" id="PF25030">
    <property type="entry name" value="M-HEAT_ATR"/>
    <property type="match status" value="1"/>
</dbReference>
<keyword evidence="4" id="KW-0723">Serine/threonine-protein kinase</keyword>
<evidence type="ECO:0000256" key="13">
    <source>
        <dbReference type="ARBA" id="ARBA00048679"/>
    </source>
</evidence>
<dbReference type="InterPro" id="IPR003151">
    <property type="entry name" value="PIK-rel_kinase_FAT"/>
</dbReference>
<dbReference type="Gene3D" id="3.30.1010.10">
    <property type="entry name" value="Phosphatidylinositol 3-kinase Catalytic Subunit, Chain A, domain 4"/>
    <property type="match status" value="1"/>
</dbReference>
<feature type="compositionally biased region" description="Low complexity" evidence="14">
    <location>
        <begin position="913"/>
        <end position="934"/>
    </location>
</feature>
<evidence type="ECO:0000256" key="6">
    <source>
        <dbReference type="ARBA" id="ARBA00022741"/>
    </source>
</evidence>
<dbReference type="Pfam" id="PF00454">
    <property type="entry name" value="PI3_PI4_kinase"/>
    <property type="match status" value="1"/>
</dbReference>
<dbReference type="SMART" id="SM00146">
    <property type="entry name" value="PI3Kc"/>
    <property type="match status" value="1"/>
</dbReference>
<keyword evidence="5" id="KW-0808">Transferase</keyword>
<evidence type="ECO:0000256" key="7">
    <source>
        <dbReference type="ARBA" id="ARBA00022763"/>
    </source>
</evidence>
<comment type="caution">
    <text evidence="18">The sequence shown here is derived from an EMBL/GenBank/DDBJ whole genome shotgun (WGS) entry which is preliminary data.</text>
</comment>
<dbReference type="InterPro" id="IPR057564">
    <property type="entry name" value="HEAT_ATR"/>
</dbReference>
<comment type="catalytic activity">
    <reaction evidence="12">
        <text>L-threonyl-[protein] + ATP = O-phospho-L-threonyl-[protein] + ADP + H(+)</text>
        <dbReference type="Rhea" id="RHEA:46608"/>
        <dbReference type="Rhea" id="RHEA-COMP:11060"/>
        <dbReference type="Rhea" id="RHEA-COMP:11605"/>
        <dbReference type="ChEBI" id="CHEBI:15378"/>
        <dbReference type="ChEBI" id="CHEBI:30013"/>
        <dbReference type="ChEBI" id="CHEBI:30616"/>
        <dbReference type="ChEBI" id="CHEBI:61977"/>
        <dbReference type="ChEBI" id="CHEBI:456216"/>
        <dbReference type="EC" id="2.7.11.1"/>
    </reaction>
</comment>
<evidence type="ECO:0000256" key="1">
    <source>
        <dbReference type="ARBA" id="ARBA00004123"/>
    </source>
</evidence>
<feature type="compositionally biased region" description="Acidic residues" evidence="14">
    <location>
        <begin position="687"/>
        <end position="705"/>
    </location>
</feature>
<dbReference type="EC" id="2.7.11.1" evidence="3"/>
<organism evidence="18 19">
    <name type="scientific">Dispira parvispora</name>
    <dbReference type="NCBI Taxonomy" id="1520584"/>
    <lineage>
        <taxon>Eukaryota</taxon>
        <taxon>Fungi</taxon>
        <taxon>Fungi incertae sedis</taxon>
        <taxon>Zoopagomycota</taxon>
        <taxon>Kickxellomycotina</taxon>
        <taxon>Dimargaritomycetes</taxon>
        <taxon>Dimargaritales</taxon>
        <taxon>Dimargaritaceae</taxon>
        <taxon>Dispira</taxon>
    </lineage>
</organism>
<keyword evidence="8" id="KW-0418">Kinase</keyword>
<dbReference type="OrthoDB" id="381190at2759"/>
<dbReference type="SUPFAM" id="SSF56112">
    <property type="entry name" value="Protein kinase-like (PK-like)"/>
    <property type="match status" value="1"/>
</dbReference>
<evidence type="ECO:0000259" key="17">
    <source>
        <dbReference type="PROSITE" id="PS51190"/>
    </source>
</evidence>
<dbReference type="InterPro" id="IPR050517">
    <property type="entry name" value="DDR_Repair_Kinase"/>
</dbReference>
<dbReference type="InterPro" id="IPR018936">
    <property type="entry name" value="PI3/4_kinase_CS"/>
</dbReference>
<dbReference type="GO" id="GO:0000723">
    <property type="term" value="P:telomere maintenance"/>
    <property type="evidence" value="ECO:0007669"/>
    <property type="project" value="TreeGrafter"/>
</dbReference>
<sequence>MVPDNHRDDDPLVMTQGVLRYLSTSLRGLRQALGQALQVLAKVPTPTESAQPIQPINNLRQQNQQAIVKHLMDMLDVATPDVVLDLMALLGPLGQVCEDPGLLGHVLKLFLEHMMTPNLLVRSVILKQLVAIARSRQSTVAALFRPYLPALSVYLVQCWAAHPDTTSEAIQLLGYTPHSFFNSTLDYTLPELVAMQREDILVALGRELEQELPVLCVNHAHTILAHLFVLGSTALQQSVRLYLGIVTKDFRTITLSHILRSCALQLFIQLTERLGDTDPTKSQRASRAIGMVLKKLRGPQGSQLSDHEDNPPTALTLDMGGDQAMYILGSSGSAWATLEVPLTQVLLRKYFLGILTHINEVLSTDAPAADELLHKRKTLHGLTGLIKLVGRPIRTVSTHIGATLNACLAHSDLQDATLEAWYALVLSVTKGAFGAYLSHVVAILGWNYTACNPSQRELTHKILDYLLVDNERVLAAEVRRLCLLPEDVVEFERYNGAIWRARGTLTIPEHLTLLTDILYEENLHVVEFGLVELQGVLERYRTDIYRLVVGEQVDPSIVRLVSGLLRRCVRTGSRFARVAHLSAMCLGQLGAIDPTRLTMLSTAASPPTASPAEKLDHLNDPMRAPKFILFDFTLAEGRLDFICHLLEYYLIPSFRTAKTPQEQGYTAFAIQEILKLGGFSTALLDDDTLADDGDGNSDPGDDPDNEILVVPLTCRTQSVSQSALPPALTVSRESRSLPDTPGESDETVRNRWRRFPPLVRDTLTTLLDTKYSLHMSTPPSVPYPIFANQTEYRYWLKMWVLDLVGRLESGTLATVLGVCRNVIRYEEDHQLVLFLLPYLLLELLSAGQPAHTDCILNEFHSVLRAGTPHLVDHYFYSCAHTLFQVLDQLTQWKCHQRRVIQKKPDKSTLARKTAMSRCSSASSTSTAPTGAGTTVEDQNQRLWAKLTQVDQRLQCIPHRLLAEASYSCLADARALLHLEAVVYGYAKPWTQPEAVEALQTVLKVYDRLGEPDGVQGVSTLLPHVETDQQLLLFESTSQWVSAQACYELKLKQQSESLTAQLGFINCLKNLGHLESMLTHIRGLLSQFPQWHEALQPSAVEAAWRLSKWDVLETVLDDHQENDTSLLDAVETPASIASGVRSDRTQILLHNQSFEIALGRLLLTLRQENHQGFQRLLDTTRTRILVDLAVTGQDSYTRGYSHLVQLHMLQELEKANAVWSTKDQPSAALPKLEDLFKEWDHRLAITMPVFQIREPILNLRRVLVQLVTDTHRQRSEWSPVCTLAEEEYGRMWLVTAKTARKEKYFQTAFGAILHATEVKGGMAFIEQAKWYWHNGQHRLAIVELQHALDRYSQQHPDHFSKGGTQAQVGSTAADQLSVYPGLSLDVKADRFLLAKANLLLTKWLATTNSSNSNTILVKYDQVAGLQPRWEKAYFLIGRYYNKFMDSIRQRDLAAGLTDSTGSGSASHGRTDVIVYLICRNYGKALTCGNKYIYQTLPRLLTIWLNFGAEVDSHQRSTLPSKAGEERVRYLTKINNLIQNMVKRLPTYQFLTAFSQIISRICHPNPQVFAILEHIIISVLIVFPHQALWSMMAVLKSMVRQRSSRCQTIFAKVRSDPTAMLKRVHVDDLIQQATKLTDSLLQLCNFPVPPRTTALSVHKDFRSLVRMTPLQLIIPLQRSLTVTLPTSSQALVAHNPFPGALPTIHAFADTIEVMHSLQKPKKVTVVGSDGVHYTFLCKPKDDLRKDSRTMEFNAMINKLLCKDTESRRRQLEIRTYAVIPLNEDCGLIEWVPHTTGYRHIILHNYQRKNITVPVTQVRAILERKEPDPAELFLNTLLPKFPPVFHEWFLEQFPDPSHWFSSRRRYVRTTAVMSMVGYILGLGDRHGENILLDETSGDIVHVDFSCLFEKGLTLEKPELVPFRLTHNMVRAMGITGYEGVFRRTCEVTMGLLRTHRDSLMCVLETFIHDPLCEWSRQRSLFTTPSTKRDRHSVAGDQGTGELQNKLALNNLSNIKKKLDGWAKNSIPMSVEGQVDELIRQATNPADLFKMYIGWAAYL</sequence>
<evidence type="ECO:0000256" key="10">
    <source>
        <dbReference type="ARBA" id="ARBA00023204"/>
    </source>
</evidence>
<dbReference type="CDD" id="cd00892">
    <property type="entry name" value="PIKKc_ATR"/>
    <property type="match status" value="1"/>
</dbReference>
<keyword evidence="10" id="KW-0234">DNA repair</keyword>
<reference evidence="18" key="1">
    <citation type="submission" date="2022-07" db="EMBL/GenBank/DDBJ databases">
        <title>Phylogenomic reconstructions and comparative analyses of Kickxellomycotina fungi.</title>
        <authorList>
            <person name="Reynolds N.K."/>
            <person name="Stajich J.E."/>
            <person name="Barry K."/>
            <person name="Grigoriev I.V."/>
            <person name="Crous P."/>
            <person name="Smith M.E."/>
        </authorList>
    </citation>
    <scope>NUCLEOTIDE SEQUENCE</scope>
    <source>
        <strain evidence="18">RSA 1196</strain>
    </source>
</reference>
<keyword evidence="9" id="KW-0067">ATP-binding</keyword>
<dbReference type="Gene3D" id="1.10.1070.11">
    <property type="entry name" value="Phosphatidylinositol 3-/4-kinase, catalytic domain"/>
    <property type="match status" value="1"/>
</dbReference>
<dbReference type="InterPro" id="IPR014009">
    <property type="entry name" value="PIK_FAT"/>
</dbReference>